<comment type="similarity">
    <text evidence="2 9">Belongs to the glycosyl hydrolase 4 family.</text>
</comment>
<proteinExistence type="inferred from homology"/>
<evidence type="ECO:0000256" key="3">
    <source>
        <dbReference type="ARBA" id="ARBA00022723"/>
    </source>
</evidence>
<dbReference type="InterPro" id="IPR022616">
    <property type="entry name" value="Glyco_hydro_4_C"/>
</dbReference>
<evidence type="ECO:0000256" key="9">
    <source>
        <dbReference type="RuleBase" id="RU361152"/>
    </source>
</evidence>
<dbReference type="InterPro" id="IPR001088">
    <property type="entry name" value="Glyco_hydro_4"/>
</dbReference>
<evidence type="ECO:0000313" key="11">
    <source>
        <dbReference type="EMBL" id="GHH27580.1"/>
    </source>
</evidence>
<keyword evidence="7" id="KW-0119">Carbohydrate metabolism</keyword>
<keyword evidence="4 9" id="KW-0378">Hydrolase</keyword>
<dbReference type="PANTHER" id="PTHR32092:SF6">
    <property type="entry name" value="ALPHA-GALACTOSIDASE"/>
    <property type="match status" value="1"/>
</dbReference>
<comment type="cofactor">
    <cofactor evidence="9">
        <name>NAD(+)</name>
        <dbReference type="ChEBI" id="CHEBI:57540"/>
    </cofactor>
    <text evidence="9">Binds 1 NAD(+) per subunit.</text>
</comment>
<dbReference type="RefSeq" id="WP_191295381.1">
    <property type="nucleotide sequence ID" value="NZ_BNAR01000001.1"/>
</dbReference>
<evidence type="ECO:0000313" key="12">
    <source>
        <dbReference type="Proteomes" id="UP000605568"/>
    </source>
</evidence>
<feature type="domain" description="Glycosyl hydrolase family 4 C-terminal" evidence="10">
    <location>
        <begin position="193"/>
        <end position="400"/>
    </location>
</feature>
<keyword evidence="5 9" id="KW-0520">NAD</keyword>
<protein>
    <submittedName>
        <fullName evidence="11">Alpha-glucosidase/alpha-galactosidase</fullName>
    </submittedName>
</protein>
<accession>A0ABQ3LXU9</accession>
<name>A0ABQ3LXU9_9PSEU</name>
<keyword evidence="8 9" id="KW-0326">Glycosidase</keyword>
<dbReference type="PRINTS" id="PR00732">
    <property type="entry name" value="GLHYDRLASE4"/>
</dbReference>
<comment type="cofactor">
    <cofactor evidence="1">
        <name>Mn(2+)</name>
        <dbReference type="ChEBI" id="CHEBI:29035"/>
    </cofactor>
</comment>
<evidence type="ECO:0000256" key="7">
    <source>
        <dbReference type="ARBA" id="ARBA00023277"/>
    </source>
</evidence>
<dbReference type="NCBIfam" id="NF011657">
    <property type="entry name" value="PRK15076.1"/>
    <property type="match status" value="1"/>
</dbReference>
<dbReference type="Proteomes" id="UP000605568">
    <property type="component" value="Unassembled WGS sequence"/>
</dbReference>
<evidence type="ECO:0000256" key="1">
    <source>
        <dbReference type="ARBA" id="ARBA00001936"/>
    </source>
</evidence>
<dbReference type="SUPFAM" id="SSF51735">
    <property type="entry name" value="NAD(P)-binding Rossmann-fold domains"/>
    <property type="match status" value="1"/>
</dbReference>
<dbReference type="Gene3D" id="3.90.1820.10">
    <property type="entry name" value="AglA-like glucosidase"/>
    <property type="match status" value="1"/>
</dbReference>
<dbReference type="InterPro" id="IPR036291">
    <property type="entry name" value="NAD(P)-bd_dom_sf"/>
</dbReference>
<keyword evidence="12" id="KW-1185">Reference proteome</keyword>
<evidence type="ECO:0000256" key="5">
    <source>
        <dbReference type="ARBA" id="ARBA00023027"/>
    </source>
</evidence>
<keyword evidence="6" id="KW-0464">Manganese</keyword>
<sequence length="431" mass="46788">MFTIAFVGAGSVEFTRQLLRDVLSFPELSGCSISLHDIDPERLEVAAGLARLATGDSGARIRTSLTRREALEGADVVVNMVAIGGHEATLRDFDVPESFGLRQTIGDTLGIGGIFRGLRTFPFLEQLAADMLAVCPDAWLLNYTNPMAMNIQYLATVAPRLKAVGLCHSVHWTIHDLSALVGVPHEEVDFLSAGVNHQAWILRWQHEGRDLYPALDAAIAADPELARRVRVDLYRRLGFYPTETSEHSSEYVPWYLRHESEVERLRIPVRDYATISAGNVATYEKTRDSLAAGESLPQLADDAVEYAPQVIHSLVTGRQRTIQVNVANHGLISNLPEGAAVEVPATLDRLGVHPHRVGALPRQLAAVNRSFLNVVELTVAAAVEGDPAHVRHAALCDPATAAALTVGQIDDLVAAMTTAHGDLLPAALRTR</sequence>
<evidence type="ECO:0000256" key="8">
    <source>
        <dbReference type="ARBA" id="ARBA00023295"/>
    </source>
</evidence>
<dbReference type="EMBL" id="BNAR01000001">
    <property type="protein sequence ID" value="GHH27580.1"/>
    <property type="molecule type" value="Genomic_DNA"/>
</dbReference>
<keyword evidence="3" id="KW-0479">Metal-binding</keyword>
<comment type="caution">
    <text evidence="11">The sequence shown here is derived from an EMBL/GenBank/DDBJ whole genome shotgun (WGS) entry which is preliminary data.</text>
</comment>
<dbReference type="Pfam" id="PF11975">
    <property type="entry name" value="Glyco_hydro_4C"/>
    <property type="match status" value="1"/>
</dbReference>
<evidence type="ECO:0000256" key="6">
    <source>
        <dbReference type="ARBA" id="ARBA00023211"/>
    </source>
</evidence>
<evidence type="ECO:0000259" key="10">
    <source>
        <dbReference type="Pfam" id="PF11975"/>
    </source>
</evidence>
<reference evidence="12" key="1">
    <citation type="journal article" date="2019" name="Int. J. Syst. Evol. Microbiol.">
        <title>The Global Catalogue of Microorganisms (GCM) 10K type strain sequencing project: providing services to taxonomists for standard genome sequencing and annotation.</title>
        <authorList>
            <consortium name="The Broad Institute Genomics Platform"/>
            <consortium name="The Broad Institute Genome Sequencing Center for Infectious Disease"/>
            <person name="Wu L."/>
            <person name="Ma J."/>
        </authorList>
    </citation>
    <scope>NUCLEOTIDE SEQUENCE [LARGE SCALE GENOMIC DNA]</scope>
    <source>
        <strain evidence="12">CGMCC 4.7367</strain>
    </source>
</reference>
<dbReference type="InterPro" id="IPR015955">
    <property type="entry name" value="Lactate_DH/Glyco_Ohase_4_C"/>
</dbReference>
<organism evidence="11 12">
    <name type="scientific">Lentzea cavernae</name>
    <dbReference type="NCBI Taxonomy" id="2020703"/>
    <lineage>
        <taxon>Bacteria</taxon>
        <taxon>Bacillati</taxon>
        <taxon>Actinomycetota</taxon>
        <taxon>Actinomycetes</taxon>
        <taxon>Pseudonocardiales</taxon>
        <taxon>Pseudonocardiaceae</taxon>
        <taxon>Lentzea</taxon>
    </lineage>
</organism>
<dbReference type="InterPro" id="IPR053715">
    <property type="entry name" value="GH4_Enzyme_sf"/>
</dbReference>
<dbReference type="PANTHER" id="PTHR32092">
    <property type="entry name" value="6-PHOSPHO-BETA-GLUCOSIDASE-RELATED"/>
    <property type="match status" value="1"/>
</dbReference>
<gene>
    <name evidence="11" type="ORF">GCM10017774_00290</name>
</gene>
<dbReference type="SUPFAM" id="SSF56327">
    <property type="entry name" value="LDH C-terminal domain-like"/>
    <property type="match status" value="1"/>
</dbReference>
<dbReference type="CDD" id="cd05297">
    <property type="entry name" value="GH4_alpha_glucosidase_galactosidase"/>
    <property type="match status" value="1"/>
</dbReference>
<evidence type="ECO:0000256" key="4">
    <source>
        <dbReference type="ARBA" id="ARBA00022801"/>
    </source>
</evidence>
<evidence type="ECO:0000256" key="2">
    <source>
        <dbReference type="ARBA" id="ARBA00010141"/>
    </source>
</evidence>
<dbReference type="Pfam" id="PF02056">
    <property type="entry name" value="Glyco_hydro_4"/>
    <property type="match status" value="1"/>
</dbReference>